<feature type="region of interest" description="Disordered" evidence="6">
    <location>
        <begin position="585"/>
        <end position="606"/>
    </location>
</feature>
<dbReference type="FunFam" id="2.20.25.420:FF:000002">
    <property type="entry name" value="Zinc finger protein ZPR1"/>
    <property type="match status" value="1"/>
</dbReference>
<name>A0AA88YLS1_PINIB</name>
<keyword evidence="5" id="KW-0175">Coiled coil</keyword>
<dbReference type="GO" id="GO:0005634">
    <property type="term" value="C:nucleus"/>
    <property type="evidence" value="ECO:0007669"/>
    <property type="project" value="TreeGrafter"/>
</dbReference>
<dbReference type="GO" id="GO:0008270">
    <property type="term" value="F:zinc ion binding"/>
    <property type="evidence" value="ECO:0007669"/>
    <property type="project" value="UniProtKB-KW"/>
</dbReference>
<dbReference type="Gene3D" id="3.60.10.10">
    <property type="entry name" value="Endonuclease/exonuclease/phosphatase"/>
    <property type="match status" value="1"/>
</dbReference>
<dbReference type="SUPFAM" id="SSF56219">
    <property type="entry name" value="DNase I-like"/>
    <property type="match status" value="1"/>
</dbReference>
<dbReference type="Pfam" id="PF22794">
    <property type="entry name" value="jr-ZPR1"/>
    <property type="match status" value="1"/>
</dbReference>
<dbReference type="PANTHER" id="PTHR10876">
    <property type="entry name" value="ZINC FINGER PROTEIN ZPR1"/>
    <property type="match status" value="1"/>
</dbReference>
<organism evidence="8 9">
    <name type="scientific">Pinctada imbricata</name>
    <name type="common">Atlantic pearl-oyster</name>
    <name type="synonym">Pinctada martensii</name>
    <dbReference type="NCBI Taxonomy" id="66713"/>
    <lineage>
        <taxon>Eukaryota</taxon>
        <taxon>Metazoa</taxon>
        <taxon>Spiralia</taxon>
        <taxon>Lophotrochozoa</taxon>
        <taxon>Mollusca</taxon>
        <taxon>Bivalvia</taxon>
        <taxon>Autobranchia</taxon>
        <taxon>Pteriomorphia</taxon>
        <taxon>Pterioida</taxon>
        <taxon>Pterioidea</taxon>
        <taxon>Pteriidae</taxon>
        <taxon>Pinctada</taxon>
    </lineage>
</organism>
<evidence type="ECO:0000256" key="4">
    <source>
        <dbReference type="ARBA" id="ARBA00022833"/>
    </source>
</evidence>
<dbReference type="Proteomes" id="UP001186944">
    <property type="component" value="Unassembled WGS sequence"/>
</dbReference>
<dbReference type="SMART" id="SM00709">
    <property type="entry name" value="Zpr1"/>
    <property type="match status" value="1"/>
</dbReference>
<evidence type="ECO:0000256" key="1">
    <source>
        <dbReference type="ARBA" id="ARBA00008354"/>
    </source>
</evidence>
<sequence>MVEEKHKILLINIYGPNRDDPEFYKNIDKYIDESEHDFMILTGDFNLVQDPEIDYYNYRNINNQRARDIVLNIKSKYNLIDPWRVNNHNRKKYTWQSQNPVKKARLDFFLISSELLSLIENTEIKPGYRTDHSIINLNIKFSNFKRGKGFWRFNNTLLKDKEYLKLVNETITEVKLQYATTNYERNEIQDIDPNNITLTIDDQLFLETLIVIIRGNTISYSTAKKRELIQQTENLEKKIEKLENHDGLTEDRQNELRNLKKELEQIRENKMKAIMMRVKAKWIEEGEKPTKYFCSLEKRNYINKTVTKIIDSHGVIITEQTAILKEIETFYSNLYKSKDDTISNISLEELLNYNDIPKLTVENANTLEGKITYKEASTALKNMKNFKSPGPDGFTSEFYKVMVFRDNCPHCQSPCDTNMKVVDIPHFKEVVIMSTNCEFCGVKENEVKGAAGIEPKGTKIKLKITDVSDLSRDVLKSETCTFSVPELDFTAQAGTMGGKFTTVEGIFVSIKDQLVGDNPFMTGDSSDGTQINKIRDFCGNFDKIISGEMSNIHIILDDPAGNSYLQNVYAPDDDPEMEVVHYERSYEQNDELGLNDMNTENYRSDS</sequence>
<keyword evidence="9" id="KW-1185">Reference proteome</keyword>
<keyword evidence="4" id="KW-0862">Zinc</keyword>
<dbReference type="InterPro" id="IPR042452">
    <property type="entry name" value="ZPR1_Znf1/2"/>
</dbReference>
<reference evidence="8" key="1">
    <citation type="submission" date="2019-08" db="EMBL/GenBank/DDBJ databases">
        <title>The improved chromosome-level genome for the pearl oyster Pinctada fucata martensii using PacBio sequencing and Hi-C.</title>
        <authorList>
            <person name="Zheng Z."/>
        </authorList>
    </citation>
    <scope>NUCLEOTIDE SEQUENCE</scope>
    <source>
        <strain evidence="8">ZZ-2019</strain>
        <tissue evidence="8">Adductor muscle</tissue>
    </source>
</reference>
<dbReference type="FunFam" id="2.60.120.1040:FF:000001">
    <property type="entry name" value="Zinc finger protein ZPR1"/>
    <property type="match status" value="1"/>
</dbReference>
<accession>A0AA88YLS1</accession>
<evidence type="ECO:0000259" key="7">
    <source>
        <dbReference type="SMART" id="SM00709"/>
    </source>
</evidence>
<protein>
    <recommendedName>
        <fullName evidence="7">Zinc finger ZPR1-type domain-containing protein</fullName>
    </recommendedName>
</protein>
<dbReference type="InterPro" id="IPR004457">
    <property type="entry name" value="Znf_ZPR1"/>
</dbReference>
<keyword evidence="3" id="KW-0863">Zinc-finger</keyword>
<gene>
    <name evidence="8" type="ORF">FSP39_015361</name>
</gene>
<evidence type="ECO:0000313" key="9">
    <source>
        <dbReference type="Proteomes" id="UP001186944"/>
    </source>
</evidence>
<feature type="compositionally biased region" description="Polar residues" evidence="6">
    <location>
        <begin position="596"/>
        <end position="606"/>
    </location>
</feature>
<dbReference type="InterPro" id="IPR040141">
    <property type="entry name" value="ZPR1"/>
</dbReference>
<dbReference type="InterPro" id="IPR056180">
    <property type="entry name" value="ZPR1_jr_dom"/>
</dbReference>
<evidence type="ECO:0000256" key="2">
    <source>
        <dbReference type="ARBA" id="ARBA00022723"/>
    </source>
</evidence>
<comment type="caution">
    <text evidence="8">The sequence shown here is derived from an EMBL/GenBank/DDBJ whole genome shotgun (WGS) entry which is preliminary data.</text>
</comment>
<dbReference type="InterPro" id="IPR042451">
    <property type="entry name" value="ZPR1_A/B_dom"/>
</dbReference>
<keyword evidence="2" id="KW-0479">Metal-binding</keyword>
<feature type="coiled-coil region" evidence="5">
    <location>
        <begin position="225"/>
        <end position="276"/>
    </location>
</feature>
<dbReference type="Gene3D" id="2.60.120.1040">
    <property type="entry name" value="ZPR1, A/B domain"/>
    <property type="match status" value="1"/>
</dbReference>
<evidence type="ECO:0000256" key="3">
    <source>
        <dbReference type="ARBA" id="ARBA00022771"/>
    </source>
</evidence>
<proteinExistence type="inferred from homology"/>
<feature type="domain" description="Zinc finger ZPR1-type" evidence="7">
    <location>
        <begin position="406"/>
        <end position="567"/>
    </location>
</feature>
<dbReference type="NCBIfam" id="TIGR00310">
    <property type="entry name" value="ZPR1_znf"/>
    <property type="match status" value="1"/>
</dbReference>
<evidence type="ECO:0000256" key="6">
    <source>
        <dbReference type="SAM" id="MobiDB-lite"/>
    </source>
</evidence>
<evidence type="ECO:0000313" key="8">
    <source>
        <dbReference type="EMBL" id="KAK3107474.1"/>
    </source>
</evidence>
<dbReference type="EMBL" id="VSWD01000002">
    <property type="protein sequence ID" value="KAK3107474.1"/>
    <property type="molecule type" value="Genomic_DNA"/>
</dbReference>
<dbReference type="Gene3D" id="2.20.25.420">
    <property type="entry name" value="ZPR1, zinc finger domain"/>
    <property type="match status" value="1"/>
</dbReference>
<dbReference type="PANTHER" id="PTHR10876:SF0">
    <property type="entry name" value="ZINC FINGER PROTEIN ZPR1"/>
    <property type="match status" value="1"/>
</dbReference>
<dbReference type="Pfam" id="PF03367">
    <property type="entry name" value="Zn_ribbon_ZPR1"/>
    <property type="match status" value="1"/>
</dbReference>
<dbReference type="InterPro" id="IPR036691">
    <property type="entry name" value="Endo/exonu/phosph_ase_sf"/>
</dbReference>
<evidence type="ECO:0000256" key="5">
    <source>
        <dbReference type="SAM" id="Coils"/>
    </source>
</evidence>
<dbReference type="AlphaFoldDB" id="A0AA88YLS1"/>
<comment type="similarity">
    <text evidence="1">Belongs to the ZPR1 family.</text>
</comment>